<organism evidence="1 2">
    <name type="scientific">Castanea mollissima</name>
    <name type="common">Chinese chestnut</name>
    <dbReference type="NCBI Taxonomy" id="60419"/>
    <lineage>
        <taxon>Eukaryota</taxon>
        <taxon>Viridiplantae</taxon>
        <taxon>Streptophyta</taxon>
        <taxon>Embryophyta</taxon>
        <taxon>Tracheophyta</taxon>
        <taxon>Spermatophyta</taxon>
        <taxon>Magnoliopsida</taxon>
        <taxon>eudicotyledons</taxon>
        <taxon>Gunneridae</taxon>
        <taxon>Pentapetalae</taxon>
        <taxon>rosids</taxon>
        <taxon>fabids</taxon>
        <taxon>Fagales</taxon>
        <taxon>Fagaceae</taxon>
        <taxon>Castanea</taxon>
    </lineage>
</organism>
<reference evidence="1" key="1">
    <citation type="submission" date="2020-03" db="EMBL/GenBank/DDBJ databases">
        <title>Castanea mollissima Vanexum genome sequencing.</title>
        <authorList>
            <person name="Staton M."/>
        </authorList>
    </citation>
    <scope>NUCLEOTIDE SEQUENCE</scope>
    <source>
        <tissue evidence="1">Leaf</tissue>
    </source>
</reference>
<dbReference type="Proteomes" id="UP000737018">
    <property type="component" value="Unassembled WGS sequence"/>
</dbReference>
<comment type="caution">
    <text evidence="1">The sequence shown here is derived from an EMBL/GenBank/DDBJ whole genome shotgun (WGS) entry which is preliminary data.</text>
</comment>
<protein>
    <submittedName>
        <fullName evidence="1">Uncharacterized protein</fullName>
    </submittedName>
</protein>
<accession>A0A8J4RQG6</accession>
<sequence>MDNYEWCNQAEGCGAAKQCIENHYNWGNESALDRKERFSVIFRKELSMILSQRRPKRPGATTGCWVSCSALGYF</sequence>
<keyword evidence="2" id="KW-1185">Reference proteome</keyword>
<evidence type="ECO:0000313" key="2">
    <source>
        <dbReference type="Proteomes" id="UP000737018"/>
    </source>
</evidence>
<dbReference type="AlphaFoldDB" id="A0A8J4RQG6"/>
<evidence type="ECO:0000313" key="1">
    <source>
        <dbReference type="EMBL" id="KAF3971135.1"/>
    </source>
</evidence>
<dbReference type="EMBL" id="JRKL02000463">
    <property type="protein sequence ID" value="KAF3971135.1"/>
    <property type="molecule type" value="Genomic_DNA"/>
</dbReference>
<name>A0A8J4RQG6_9ROSI</name>
<proteinExistence type="predicted"/>
<gene>
    <name evidence="1" type="ORF">CMV_005239</name>
</gene>